<keyword evidence="2" id="KW-1185">Reference proteome</keyword>
<organism evidence="1 2">
    <name type="scientific">Arctium lappa</name>
    <name type="common">Greater burdock</name>
    <name type="synonym">Lappa major</name>
    <dbReference type="NCBI Taxonomy" id="4217"/>
    <lineage>
        <taxon>Eukaryota</taxon>
        <taxon>Viridiplantae</taxon>
        <taxon>Streptophyta</taxon>
        <taxon>Embryophyta</taxon>
        <taxon>Tracheophyta</taxon>
        <taxon>Spermatophyta</taxon>
        <taxon>Magnoliopsida</taxon>
        <taxon>eudicotyledons</taxon>
        <taxon>Gunneridae</taxon>
        <taxon>Pentapetalae</taxon>
        <taxon>asterids</taxon>
        <taxon>campanulids</taxon>
        <taxon>Asterales</taxon>
        <taxon>Asteraceae</taxon>
        <taxon>Carduoideae</taxon>
        <taxon>Cardueae</taxon>
        <taxon>Arctiinae</taxon>
        <taxon>Arctium</taxon>
    </lineage>
</organism>
<protein>
    <submittedName>
        <fullName evidence="1">Uncharacterized protein</fullName>
    </submittedName>
</protein>
<name>A0ACB9B936_ARCLA</name>
<evidence type="ECO:0000313" key="1">
    <source>
        <dbReference type="EMBL" id="KAI3718557.1"/>
    </source>
</evidence>
<evidence type="ECO:0000313" key="2">
    <source>
        <dbReference type="Proteomes" id="UP001055879"/>
    </source>
</evidence>
<proteinExistence type="predicted"/>
<accession>A0ACB9B936</accession>
<comment type="caution">
    <text evidence="1">The sequence shown here is derived from an EMBL/GenBank/DDBJ whole genome shotgun (WGS) entry which is preliminary data.</text>
</comment>
<dbReference type="Proteomes" id="UP001055879">
    <property type="component" value="Linkage Group LG06"/>
</dbReference>
<gene>
    <name evidence="1" type="ORF">L6452_19434</name>
</gene>
<reference evidence="2" key="1">
    <citation type="journal article" date="2022" name="Mol. Ecol. Resour.">
        <title>The genomes of chicory, endive, great burdock and yacon provide insights into Asteraceae palaeo-polyploidization history and plant inulin production.</title>
        <authorList>
            <person name="Fan W."/>
            <person name="Wang S."/>
            <person name="Wang H."/>
            <person name="Wang A."/>
            <person name="Jiang F."/>
            <person name="Liu H."/>
            <person name="Zhao H."/>
            <person name="Xu D."/>
            <person name="Zhang Y."/>
        </authorList>
    </citation>
    <scope>NUCLEOTIDE SEQUENCE [LARGE SCALE GENOMIC DNA]</scope>
    <source>
        <strain evidence="2">cv. Niubang</strain>
    </source>
</reference>
<dbReference type="EMBL" id="CM042052">
    <property type="protein sequence ID" value="KAI3718557.1"/>
    <property type="molecule type" value="Genomic_DNA"/>
</dbReference>
<sequence length="121" mass="13365">MQLVLPFAPIECSACSKQLNGGSLREQKEDDTVATPRTKQAIKTLTSQIKDMAIKASGAYKNCKPCFGSSNHNSTNGGYANSEAGSVSDKFHCGYQRACNSTPRVWDKEMEARLNQKQFRR</sequence>
<reference evidence="1 2" key="2">
    <citation type="journal article" date="2022" name="Mol. Ecol. Resour.">
        <title>The genomes of chicory, endive, great burdock and yacon provide insights into Asteraceae paleo-polyploidization history and plant inulin production.</title>
        <authorList>
            <person name="Fan W."/>
            <person name="Wang S."/>
            <person name="Wang H."/>
            <person name="Wang A."/>
            <person name="Jiang F."/>
            <person name="Liu H."/>
            <person name="Zhao H."/>
            <person name="Xu D."/>
            <person name="Zhang Y."/>
        </authorList>
    </citation>
    <scope>NUCLEOTIDE SEQUENCE [LARGE SCALE GENOMIC DNA]</scope>
    <source>
        <strain evidence="2">cv. Niubang</strain>
    </source>
</reference>